<keyword evidence="5" id="KW-0418">Kinase</keyword>
<evidence type="ECO:0000256" key="1">
    <source>
        <dbReference type="ARBA" id="ARBA00000085"/>
    </source>
</evidence>
<dbReference type="Proteomes" id="UP001596391">
    <property type="component" value="Unassembled WGS sequence"/>
</dbReference>
<dbReference type="SUPFAM" id="SSF55781">
    <property type="entry name" value="GAF domain-like"/>
    <property type="match status" value="1"/>
</dbReference>
<dbReference type="EMBL" id="JBHSWI010000001">
    <property type="protein sequence ID" value="MFC6645159.1"/>
    <property type="molecule type" value="Genomic_DNA"/>
</dbReference>
<reference evidence="6" key="1">
    <citation type="journal article" date="2019" name="Int. J. Syst. Evol. Microbiol.">
        <title>The Global Catalogue of Microorganisms (GCM) 10K type strain sequencing project: providing services to taxonomists for standard genome sequencing and annotation.</title>
        <authorList>
            <consortium name="The Broad Institute Genomics Platform"/>
            <consortium name="The Broad Institute Genome Sequencing Center for Infectious Disease"/>
            <person name="Wu L."/>
            <person name="Ma J."/>
        </authorList>
    </citation>
    <scope>NUCLEOTIDE SEQUENCE [LARGE SCALE GENOMIC DNA]</scope>
    <source>
        <strain evidence="6">CGMCC 1.16026</strain>
    </source>
</reference>
<dbReference type="SMART" id="SM00065">
    <property type="entry name" value="GAF"/>
    <property type="match status" value="1"/>
</dbReference>
<dbReference type="InterPro" id="IPR003594">
    <property type="entry name" value="HATPase_dom"/>
</dbReference>
<keyword evidence="3" id="KW-0597">Phosphoprotein</keyword>
<comment type="catalytic activity">
    <reaction evidence="1">
        <text>ATP + protein L-histidine = ADP + protein N-phospho-L-histidine.</text>
        <dbReference type="EC" id="2.7.13.3"/>
    </reaction>
</comment>
<dbReference type="GO" id="GO:0016301">
    <property type="term" value="F:kinase activity"/>
    <property type="evidence" value="ECO:0007669"/>
    <property type="project" value="UniProtKB-KW"/>
</dbReference>
<name>A0ABW1Z7L7_9BACT</name>
<dbReference type="Pfam" id="PF01590">
    <property type="entry name" value="GAF"/>
    <property type="match status" value="1"/>
</dbReference>
<dbReference type="SMART" id="SM00387">
    <property type="entry name" value="HATPase_c"/>
    <property type="match status" value="1"/>
</dbReference>
<dbReference type="InterPro" id="IPR036890">
    <property type="entry name" value="HATPase_C_sf"/>
</dbReference>
<accession>A0ABW1Z7L7</accession>
<feature type="domain" description="Histidine kinase" evidence="4">
    <location>
        <begin position="192"/>
        <end position="397"/>
    </location>
</feature>
<gene>
    <name evidence="5" type="ORF">ACFQBQ_06070</name>
</gene>
<dbReference type="InterPro" id="IPR029016">
    <property type="entry name" value="GAF-like_dom_sf"/>
</dbReference>
<sequence length="397" mass="43550">MTTTIASSPQLGIESLETLQRIHMALLEDHDPDTLCQSIYAPLHERAGVDVYFHFLTAPDGAHLELVSSAGSQAVRAMLGTRLNLGQAVCGFVAQHREPMRLENIESRNDEMTSMVREAGVRAYACFPLIRRNEVLGTISFGSTVYSNFTDEQFELFALIAHGMALATERRRQTEYLRTIEQFAAAGRMSAILAHEVNNPLESLASVLYLLQDEVPSPHGRELLEMANSQVTRLAETARRILETFRGTGATPKITDISALTRELVADISLPRDAHLVTEITDGLCCKVIAGEVRQVLFNLLLNAAQFSPLGGRVRLSVQPCDGYAEIRISDEGDGISEANRGKVFQPFYTTRAKGGTGIGLWLSHELVERNGGTLRFESTATPGHGTTFVARLPLVD</sequence>
<dbReference type="PANTHER" id="PTHR43065:SF42">
    <property type="entry name" value="TWO-COMPONENT SENSOR PPRA"/>
    <property type="match status" value="1"/>
</dbReference>
<dbReference type="PANTHER" id="PTHR43065">
    <property type="entry name" value="SENSOR HISTIDINE KINASE"/>
    <property type="match status" value="1"/>
</dbReference>
<evidence type="ECO:0000256" key="3">
    <source>
        <dbReference type="ARBA" id="ARBA00022553"/>
    </source>
</evidence>
<dbReference type="CDD" id="cd00082">
    <property type="entry name" value="HisKA"/>
    <property type="match status" value="1"/>
</dbReference>
<dbReference type="EC" id="2.7.13.3" evidence="2"/>
<dbReference type="SMART" id="SM00388">
    <property type="entry name" value="HisKA"/>
    <property type="match status" value="1"/>
</dbReference>
<proteinExistence type="predicted"/>
<dbReference type="RefSeq" id="WP_263371550.1">
    <property type="nucleotide sequence ID" value="NZ_JAGSYD010000003.1"/>
</dbReference>
<keyword evidence="6" id="KW-1185">Reference proteome</keyword>
<dbReference type="Gene3D" id="1.10.287.130">
    <property type="match status" value="1"/>
</dbReference>
<dbReference type="InterPro" id="IPR003018">
    <property type="entry name" value="GAF"/>
</dbReference>
<dbReference type="InterPro" id="IPR036097">
    <property type="entry name" value="HisK_dim/P_sf"/>
</dbReference>
<keyword evidence="5" id="KW-0808">Transferase</keyword>
<dbReference type="InterPro" id="IPR003661">
    <property type="entry name" value="HisK_dim/P_dom"/>
</dbReference>
<dbReference type="PRINTS" id="PR00344">
    <property type="entry name" value="BCTRLSENSOR"/>
</dbReference>
<dbReference type="Gene3D" id="3.30.450.40">
    <property type="match status" value="1"/>
</dbReference>
<dbReference type="Pfam" id="PF02518">
    <property type="entry name" value="HATPase_c"/>
    <property type="match status" value="1"/>
</dbReference>
<dbReference type="InterPro" id="IPR005467">
    <property type="entry name" value="His_kinase_dom"/>
</dbReference>
<dbReference type="SUPFAM" id="SSF47384">
    <property type="entry name" value="Homodimeric domain of signal transducing histidine kinase"/>
    <property type="match status" value="1"/>
</dbReference>
<evidence type="ECO:0000256" key="2">
    <source>
        <dbReference type="ARBA" id="ARBA00012438"/>
    </source>
</evidence>
<dbReference type="Pfam" id="PF00512">
    <property type="entry name" value="HisKA"/>
    <property type="match status" value="1"/>
</dbReference>
<dbReference type="SUPFAM" id="SSF55874">
    <property type="entry name" value="ATPase domain of HSP90 chaperone/DNA topoisomerase II/histidine kinase"/>
    <property type="match status" value="1"/>
</dbReference>
<dbReference type="Gene3D" id="3.30.565.10">
    <property type="entry name" value="Histidine kinase-like ATPase, C-terminal domain"/>
    <property type="match status" value="1"/>
</dbReference>
<evidence type="ECO:0000313" key="5">
    <source>
        <dbReference type="EMBL" id="MFC6645159.1"/>
    </source>
</evidence>
<organism evidence="5 6">
    <name type="scientific">Granulicella cerasi</name>
    <dbReference type="NCBI Taxonomy" id="741063"/>
    <lineage>
        <taxon>Bacteria</taxon>
        <taxon>Pseudomonadati</taxon>
        <taxon>Acidobacteriota</taxon>
        <taxon>Terriglobia</taxon>
        <taxon>Terriglobales</taxon>
        <taxon>Acidobacteriaceae</taxon>
        <taxon>Granulicella</taxon>
    </lineage>
</organism>
<evidence type="ECO:0000259" key="4">
    <source>
        <dbReference type="PROSITE" id="PS50109"/>
    </source>
</evidence>
<protein>
    <recommendedName>
        <fullName evidence="2">histidine kinase</fullName>
        <ecNumber evidence="2">2.7.13.3</ecNumber>
    </recommendedName>
</protein>
<dbReference type="PROSITE" id="PS50109">
    <property type="entry name" value="HIS_KIN"/>
    <property type="match status" value="1"/>
</dbReference>
<evidence type="ECO:0000313" key="6">
    <source>
        <dbReference type="Proteomes" id="UP001596391"/>
    </source>
</evidence>
<comment type="caution">
    <text evidence="5">The sequence shown here is derived from an EMBL/GenBank/DDBJ whole genome shotgun (WGS) entry which is preliminary data.</text>
</comment>
<dbReference type="InterPro" id="IPR004358">
    <property type="entry name" value="Sig_transdc_His_kin-like_C"/>
</dbReference>